<keyword evidence="3" id="KW-1185">Reference proteome</keyword>
<evidence type="ECO:0000313" key="3">
    <source>
        <dbReference type="Proteomes" id="UP000000844"/>
    </source>
</evidence>
<dbReference type="OrthoDB" id="4303152at2"/>
<dbReference type="STRING" id="446470.Snas_1472"/>
<dbReference type="eggNOG" id="COG1396">
    <property type="taxonomic scope" value="Bacteria"/>
</dbReference>
<organism evidence="2 3">
    <name type="scientific">Stackebrandtia nassauensis (strain DSM 44728 / CIP 108903 / NRRL B-16338 / NBRC 102104 / LLR-40K-21)</name>
    <dbReference type="NCBI Taxonomy" id="446470"/>
    <lineage>
        <taxon>Bacteria</taxon>
        <taxon>Bacillati</taxon>
        <taxon>Actinomycetota</taxon>
        <taxon>Actinomycetes</taxon>
        <taxon>Glycomycetales</taxon>
        <taxon>Glycomycetaceae</taxon>
        <taxon>Stackebrandtia</taxon>
    </lineage>
</organism>
<dbReference type="RefSeq" id="WP_013016747.1">
    <property type="nucleotide sequence ID" value="NC_013947.1"/>
</dbReference>
<dbReference type="CDD" id="cd00093">
    <property type="entry name" value="HTH_XRE"/>
    <property type="match status" value="1"/>
</dbReference>
<feature type="domain" description="DUF5753" evidence="1">
    <location>
        <begin position="100"/>
        <end position="279"/>
    </location>
</feature>
<dbReference type="InterPro" id="IPR010982">
    <property type="entry name" value="Lambda_DNA-bd_dom_sf"/>
</dbReference>
<protein>
    <recommendedName>
        <fullName evidence="1">DUF5753 domain-containing protein</fullName>
    </recommendedName>
</protein>
<dbReference type="Pfam" id="PF13560">
    <property type="entry name" value="HTH_31"/>
    <property type="match status" value="1"/>
</dbReference>
<dbReference type="HOGENOM" id="CLU_055817_1_3_11"/>
<proteinExistence type="predicted"/>
<sequence>MAQKNGPTLRAQWLGARLRELREAKKVKTTDAAEFLQRHPGTFGRFESGVYPIPTSDVLQLLDLYAVSDINQRAELVQLSEEVAQRGWWDGYKPHLNNNFADYVWLENRAHTIHVLDINAVPGLLQTADYASALITHGPQQEELDSKRLIEARLIRSRILTGNKAPRVRFLVHESALHQRVGEHAIMAAQLQKLRDQLNASLIELRIIPLEAWGHTAAGAWGGFTIFELPEPYPDVACTETMAGTLYLESPDIDGFTRTYDALWTKDALDSTRTVKRINALLKELSP</sequence>
<accession>D3PVC3</accession>
<dbReference type="InterPro" id="IPR043917">
    <property type="entry name" value="DUF5753"/>
</dbReference>
<dbReference type="Proteomes" id="UP000000844">
    <property type="component" value="Chromosome"/>
</dbReference>
<dbReference type="EMBL" id="CP001778">
    <property type="protein sequence ID" value="ADD41176.1"/>
    <property type="molecule type" value="Genomic_DNA"/>
</dbReference>
<dbReference type="SUPFAM" id="SSF47413">
    <property type="entry name" value="lambda repressor-like DNA-binding domains"/>
    <property type="match status" value="1"/>
</dbReference>
<evidence type="ECO:0000259" key="1">
    <source>
        <dbReference type="Pfam" id="PF19054"/>
    </source>
</evidence>
<dbReference type="AlphaFoldDB" id="D3PVC3"/>
<dbReference type="Pfam" id="PF19054">
    <property type="entry name" value="DUF5753"/>
    <property type="match status" value="1"/>
</dbReference>
<dbReference type="GO" id="GO:0003677">
    <property type="term" value="F:DNA binding"/>
    <property type="evidence" value="ECO:0007669"/>
    <property type="project" value="InterPro"/>
</dbReference>
<dbReference type="InterPro" id="IPR001387">
    <property type="entry name" value="Cro/C1-type_HTH"/>
</dbReference>
<reference evidence="2 3" key="1">
    <citation type="journal article" date="2009" name="Stand. Genomic Sci.">
        <title>Complete genome sequence of Stackebrandtia nassauensis type strain (LLR-40K-21).</title>
        <authorList>
            <person name="Munk C."/>
            <person name="Lapidus A."/>
            <person name="Copeland A."/>
            <person name="Jando M."/>
            <person name="Mayilraj S."/>
            <person name="Glavina Del Rio T."/>
            <person name="Nolan M."/>
            <person name="Chen F."/>
            <person name="Lucas S."/>
            <person name="Tice H."/>
            <person name="Cheng J.F."/>
            <person name="Han C."/>
            <person name="Detter J.C."/>
            <person name="Bruce D."/>
            <person name="Goodwin L."/>
            <person name="Chain P."/>
            <person name="Pitluck S."/>
            <person name="Goker M."/>
            <person name="Ovchinikova G."/>
            <person name="Pati A."/>
            <person name="Ivanova N."/>
            <person name="Mavromatis K."/>
            <person name="Chen A."/>
            <person name="Palaniappan K."/>
            <person name="Land M."/>
            <person name="Hauser L."/>
            <person name="Chang Y.J."/>
            <person name="Jeffries C.D."/>
            <person name="Bristow J."/>
            <person name="Eisen J.A."/>
            <person name="Markowitz V."/>
            <person name="Hugenholtz P."/>
            <person name="Kyrpides N.C."/>
            <person name="Klenk H.P."/>
        </authorList>
    </citation>
    <scope>NUCLEOTIDE SEQUENCE [LARGE SCALE GENOMIC DNA]</scope>
    <source>
        <strain evidence="3">DSM 44728 / CIP 108903 / NRRL B-16338 / NBRC 102104 / LLR-40K-21</strain>
    </source>
</reference>
<name>D3PVC3_STANL</name>
<dbReference type="KEGG" id="sna:Snas_1472"/>
<gene>
    <name evidence="2" type="ordered locus">Snas_1472</name>
</gene>
<evidence type="ECO:0000313" key="2">
    <source>
        <dbReference type="EMBL" id="ADD41176.1"/>
    </source>
</evidence>